<sequence>MSLTILPLYICVFFVDHKMQVSHVGLYSLVHLPIF</sequence>
<reference evidence="1" key="1">
    <citation type="submission" date="2014-09" db="EMBL/GenBank/DDBJ databases">
        <authorList>
            <person name="Magalhaes I.L.F."/>
            <person name="Oliveira U."/>
            <person name="Santos F.R."/>
            <person name="Vidigal T.H.D.A."/>
            <person name="Brescovit A.D."/>
            <person name="Santos A.J."/>
        </authorList>
    </citation>
    <scope>NUCLEOTIDE SEQUENCE</scope>
    <source>
        <tissue evidence="1">Shoot tissue taken approximately 20 cm above the soil surface</tissue>
    </source>
</reference>
<protein>
    <submittedName>
        <fullName evidence="1">Uncharacterized protein</fullName>
    </submittedName>
</protein>
<reference evidence="1" key="2">
    <citation type="journal article" date="2015" name="Data Brief">
        <title>Shoot transcriptome of the giant reed, Arundo donax.</title>
        <authorList>
            <person name="Barrero R.A."/>
            <person name="Guerrero F.D."/>
            <person name="Moolhuijzen P."/>
            <person name="Goolsby J.A."/>
            <person name="Tidwell J."/>
            <person name="Bellgard S.E."/>
            <person name="Bellgard M.I."/>
        </authorList>
    </citation>
    <scope>NUCLEOTIDE SEQUENCE</scope>
    <source>
        <tissue evidence="1">Shoot tissue taken approximately 20 cm above the soil surface</tissue>
    </source>
</reference>
<accession>A0A0A9H730</accession>
<proteinExistence type="predicted"/>
<organism evidence="1">
    <name type="scientific">Arundo donax</name>
    <name type="common">Giant reed</name>
    <name type="synonym">Donax arundinaceus</name>
    <dbReference type="NCBI Taxonomy" id="35708"/>
    <lineage>
        <taxon>Eukaryota</taxon>
        <taxon>Viridiplantae</taxon>
        <taxon>Streptophyta</taxon>
        <taxon>Embryophyta</taxon>
        <taxon>Tracheophyta</taxon>
        <taxon>Spermatophyta</taxon>
        <taxon>Magnoliopsida</taxon>
        <taxon>Liliopsida</taxon>
        <taxon>Poales</taxon>
        <taxon>Poaceae</taxon>
        <taxon>PACMAD clade</taxon>
        <taxon>Arundinoideae</taxon>
        <taxon>Arundineae</taxon>
        <taxon>Arundo</taxon>
    </lineage>
</organism>
<name>A0A0A9H730_ARUDO</name>
<evidence type="ECO:0000313" key="1">
    <source>
        <dbReference type="EMBL" id="JAE32557.1"/>
    </source>
</evidence>
<dbReference type="EMBL" id="GBRH01165339">
    <property type="protein sequence ID" value="JAE32557.1"/>
    <property type="molecule type" value="Transcribed_RNA"/>
</dbReference>
<dbReference type="AlphaFoldDB" id="A0A0A9H730"/>